<sequence>MNLKCPKMASKPVFRDGIEHDKTCSPDVAAVAASQNNLERTPPLLLEAGTYVDRTKSGVFVISVTFGVHYWNQRGVGVKDLLM</sequence>
<gene>
    <name evidence="1" type="primary">Acey_s0177.g574</name>
    <name evidence="1" type="ORF">Y032_0177g574</name>
</gene>
<accession>A0A016SU37</accession>
<dbReference type="EMBL" id="JARK01001513">
    <property type="protein sequence ID" value="EYB93897.1"/>
    <property type="molecule type" value="Genomic_DNA"/>
</dbReference>
<proteinExistence type="predicted"/>
<evidence type="ECO:0000313" key="2">
    <source>
        <dbReference type="Proteomes" id="UP000024635"/>
    </source>
</evidence>
<reference evidence="2" key="1">
    <citation type="journal article" date="2015" name="Nat. Genet.">
        <title>The genome and transcriptome of the zoonotic hookworm Ancylostoma ceylanicum identify infection-specific gene families.</title>
        <authorList>
            <person name="Schwarz E.M."/>
            <person name="Hu Y."/>
            <person name="Antoshechkin I."/>
            <person name="Miller M.M."/>
            <person name="Sternberg P.W."/>
            <person name="Aroian R.V."/>
        </authorList>
    </citation>
    <scope>NUCLEOTIDE SEQUENCE</scope>
    <source>
        <strain evidence="2">HY135</strain>
    </source>
</reference>
<dbReference type="Proteomes" id="UP000024635">
    <property type="component" value="Unassembled WGS sequence"/>
</dbReference>
<comment type="caution">
    <text evidence="1">The sequence shown here is derived from an EMBL/GenBank/DDBJ whole genome shotgun (WGS) entry which is preliminary data.</text>
</comment>
<dbReference type="AlphaFoldDB" id="A0A016SU37"/>
<keyword evidence="2" id="KW-1185">Reference proteome</keyword>
<protein>
    <submittedName>
        <fullName evidence="1">Uncharacterized protein</fullName>
    </submittedName>
</protein>
<name>A0A016SU37_9BILA</name>
<evidence type="ECO:0000313" key="1">
    <source>
        <dbReference type="EMBL" id="EYB93897.1"/>
    </source>
</evidence>
<organism evidence="1 2">
    <name type="scientific">Ancylostoma ceylanicum</name>
    <dbReference type="NCBI Taxonomy" id="53326"/>
    <lineage>
        <taxon>Eukaryota</taxon>
        <taxon>Metazoa</taxon>
        <taxon>Ecdysozoa</taxon>
        <taxon>Nematoda</taxon>
        <taxon>Chromadorea</taxon>
        <taxon>Rhabditida</taxon>
        <taxon>Rhabditina</taxon>
        <taxon>Rhabditomorpha</taxon>
        <taxon>Strongyloidea</taxon>
        <taxon>Ancylostomatidae</taxon>
        <taxon>Ancylostomatinae</taxon>
        <taxon>Ancylostoma</taxon>
    </lineage>
</organism>